<dbReference type="CDD" id="cd03301">
    <property type="entry name" value="ABC_MalK_N"/>
    <property type="match status" value="1"/>
</dbReference>
<dbReference type="Pfam" id="PF00005">
    <property type="entry name" value="ABC_tran"/>
    <property type="match status" value="1"/>
</dbReference>
<sequence length="336" mass="35987">MAEILLEGLSKRFGTEEVLAPLDLTIAEGSFVVVVGPSGCGKTTLLRLIAGLEEVSSGRVLIDGRDVTHTAAAARGLAMVFQSHALYPHMNVRENIGFPLKMAGRPAPEIAARVQAVASQLGLGDCLARKPCQLSGGERQRVAIGRALVRAPAAFLLDEPLSSLDAELRARMRLELARLHRALRTTMLLVTHDQIEAMTLAEQIVVLNAGRVEQTGAPLALYHAPCNRFVAGFLGSPTMNFIEGPEAERQGAHALGIRPEHLRVTRAQGLWPGRVDVIEALGAESFLHLSSGQGRLVARLDGSADLRPGETVWLTPAPAHLHRFDAAGRALPQRPG</sequence>
<dbReference type="SUPFAM" id="SSF52540">
    <property type="entry name" value="P-loop containing nucleoside triphosphate hydrolases"/>
    <property type="match status" value="1"/>
</dbReference>
<dbReference type="Gene3D" id="3.40.50.300">
    <property type="entry name" value="P-loop containing nucleotide triphosphate hydrolases"/>
    <property type="match status" value="1"/>
</dbReference>
<keyword evidence="7" id="KW-1185">Reference proteome</keyword>
<dbReference type="Gene3D" id="2.40.50.100">
    <property type="match status" value="1"/>
</dbReference>
<dbReference type="InterPro" id="IPR017871">
    <property type="entry name" value="ABC_transporter-like_CS"/>
</dbReference>
<dbReference type="PANTHER" id="PTHR43875">
    <property type="entry name" value="MALTODEXTRIN IMPORT ATP-BINDING PROTEIN MSMX"/>
    <property type="match status" value="1"/>
</dbReference>
<dbReference type="GO" id="GO:0005524">
    <property type="term" value="F:ATP binding"/>
    <property type="evidence" value="ECO:0007669"/>
    <property type="project" value="UniProtKB-KW"/>
</dbReference>
<accession>A0A285S3H6</accession>
<dbReference type="InterPro" id="IPR003593">
    <property type="entry name" value="AAA+_ATPase"/>
</dbReference>
<dbReference type="Pfam" id="PF08402">
    <property type="entry name" value="TOBE_2"/>
    <property type="match status" value="1"/>
</dbReference>
<dbReference type="InterPro" id="IPR047641">
    <property type="entry name" value="ABC_transpr_MalK/UgpC-like"/>
</dbReference>
<dbReference type="InterPro" id="IPR012340">
    <property type="entry name" value="NA-bd_OB-fold"/>
</dbReference>
<dbReference type="FunFam" id="3.40.50.300:FF:000042">
    <property type="entry name" value="Maltose/maltodextrin ABC transporter, ATP-binding protein"/>
    <property type="match status" value="1"/>
</dbReference>
<comment type="similarity">
    <text evidence="1">Belongs to the ABC transporter superfamily.</text>
</comment>
<organism evidence="6 7">
    <name type="scientific">Rhodobacter maris</name>
    <dbReference type="NCBI Taxonomy" id="446682"/>
    <lineage>
        <taxon>Bacteria</taxon>
        <taxon>Pseudomonadati</taxon>
        <taxon>Pseudomonadota</taxon>
        <taxon>Alphaproteobacteria</taxon>
        <taxon>Rhodobacterales</taxon>
        <taxon>Rhodobacter group</taxon>
        <taxon>Rhodobacter</taxon>
    </lineage>
</organism>
<protein>
    <submittedName>
        <fullName evidence="6">Sorbitol ABC transporter ATP-binding protein /mannitol ABC transporter ATP-binding protein</fullName>
    </submittedName>
</protein>
<dbReference type="InterPro" id="IPR027417">
    <property type="entry name" value="P-loop_NTPase"/>
</dbReference>
<proteinExistence type="inferred from homology"/>
<evidence type="ECO:0000256" key="3">
    <source>
        <dbReference type="ARBA" id="ARBA00022741"/>
    </source>
</evidence>
<dbReference type="InterPro" id="IPR013611">
    <property type="entry name" value="Transp-assoc_OB_typ2"/>
</dbReference>
<dbReference type="SUPFAM" id="SSF50331">
    <property type="entry name" value="MOP-like"/>
    <property type="match status" value="1"/>
</dbReference>
<dbReference type="OrthoDB" id="7811600at2"/>
<gene>
    <name evidence="6" type="ORF">SAMN05877831_102180</name>
</gene>
<feature type="domain" description="ABC transporter" evidence="5">
    <location>
        <begin position="4"/>
        <end position="234"/>
    </location>
</feature>
<keyword evidence="4 6" id="KW-0067">ATP-binding</keyword>
<dbReference type="InterPro" id="IPR008995">
    <property type="entry name" value="Mo/tungstate-bd_C_term_dom"/>
</dbReference>
<dbReference type="EMBL" id="OBMT01000002">
    <property type="protein sequence ID" value="SOB99484.1"/>
    <property type="molecule type" value="Genomic_DNA"/>
</dbReference>
<reference evidence="7" key="1">
    <citation type="submission" date="2017-08" db="EMBL/GenBank/DDBJ databases">
        <authorList>
            <person name="Varghese N."/>
            <person name="Submissions S."/>
        </authorList>
    </citation>
    <scope>NUCLEOTIDE SEQUENCE [LARGE SCALE GENOMIC DNA]</scope>
    <source>
        <strain evidence="7">JA276</strain>
    </source>
</reference>
<dbReference type="GO" id="GO:0015423">
    <property type="term" value="F:ABC-type maltose transporter activity"/>
    <property type="evidence" value="ECO:0007669"/>
    <property type="project" value="TreeGrafter"/>
</dbReference>
<dbReference type="RefSeq" id="WP_097069060.1">
    <property type="nucleotide sequence ID" value="NZ_OBMT01000002.1"/>
</dbReference>
<dbReference type="PROSITE" id="PS00211">
    <property type="entry name" value="ABC_TRANSPORTER_1"/>
    <property type="match status" value="1"/>
</dbReference>
<dbReference type="PANTHER" id="PTHR43875:SF3">
    <property type="entry name" value="MALTOSE_MALTODEXTRIN IMPORT ATP-BINDING PROTEIN MALK"/>
    <property type="match status" value="1"/>
</dbReference>
<dbReference type="Gene3D" id="2.40.50.140">
    <property type="entry name" value="Nucleic acid-binding proteins"/>
    <property type="match status" value="1"/>
</dbReference>
<dbReference type="InterPro" id="IPR015855">
    <property type="entry name" value="ABC_transpr_MalK-like"/>
</dbReference>
<dbReference type="Proteomes" id="UP000219111">
    <property type="component" value="Unassembled WGS sequence"/>
</dbReference>
<dbReference type="SMART" id="SM00382">
    <property type="entry name" value="AAA"/>
    <property type="match status" value="1"/>
</dbReference>
<name>A0A285S3H6_9RHOB</name>
<dbReference type="GO" id="GO:1990060">
    <property type="term" value="C:maltose transport complex"/>
    <property type="evidence" value="ECO:0007669"/>
    <property type="project" value="TreeGrafter"/>
</dbReference>
<dbReference type="GO" id="GO:0055052">
    <property type="term" value="C:ATP-binding cassette (ABC) transporter complex, substrate-binding subunit-containing"/>
    <property type="evidence" value="ECO:0007669"/>
    <property type="project" value="TreeGrafter"/>
</dbReference>
<keyword evidence="3" id="KW-0547">Nucleotide-binding</keyword>
<evidence type="ECO:0000313" key="6">
    <source>
        <dbReference type="EMBL" id="SOB99484.1"/>
    </source>
</evidence>
<dbReference type="PROSITE" id="PS50893">
    <property type="entry name" value="ABC_TRANSPORTER_2"/>
    <property type="match status" value="1"/>
</dbReference>
<dbReference type="AlphaFoldDB" id="A0A285S3H6"/>
<evidence type="ECO:0000259" key="5">
    <source>
        <dbReference type="PROSITE" id="PS50893"/>
    </source>
</evidence>
<evidence type="ECO:0000256" key="4">
    <source>
        <dbReference type="ARBA" id="ARBA00022840"/>
    </source>
</evidence>
<evidence type="ECO:0000256" key="2">
    <source>
        <dbReference type="ARBA" id="ARBA00022448"/>
    </source>
</evidence>
<evidence type="ECO:0000313" key="7">
    <source>
        <dbReference type="Proteomes" id="UP000219111"/>
    </source>
</evidence>
<evidence type="ECO:0000256" key="1">
    <source>
        <dbReference type="ARBA" id="ARBA00005417"/>
    </source>
</evidence>
<dbReference type="InterPro" id="IPR003439">
    <property type="entry name" value="ABC_transporter-like_ATP-bd"/>
</dbReference>
<keyword evidence="2" id="KW-0813">Transport</keyword>
<dbReference type="GO" id="GO:0016887">
    <property type="term" value="F:ATP hydrolysis activity"/>
    <property type="evidence" value="ECO:0007669"/>
    <property type="project" value="InterPro"/>
</dbReference>